<sequence>MAYDMRMEMYQEESSHQIQSSANYGGRGRGGNNHGRGNYRGRGGHGGQYWDMNPSAYRDMNPSASKQGGRNSKPVCQICKKVGHEAPRCWFRYEDGEELENSKTAGAATAGYSYDTNWYADSGATNHNTSELEKLTVRDKYTGRDQV</sequence>
<evidence type="ECO:0000313" key="3">
    <source>
        <dbReference type="Proteomes" id="UP001341281"/>
    </source>
</evidence>
<dbReference type="Proteomes" id="UP001341281">
    <property type="component" value="Chromosome 07"/>
</dbReference>
<name>A0AAQ3X2N9_PASNO</name>
<feature type="region of interest" description="Disordered" evidence="1">
    <location>
        <begin position="1"/>
        <end position="72"/>
    </location>
</feature>
<proteinExistence type="predicted"/>
<reference evidence="2 3" key="1">
    <citation type="submission" date="2024-02" db="EMBL/GenBank/DDBJ databases">
        <title>High-quality chromosome-scale genome assembly of Pensacola bahiagrass (Paspalum notatum Flugge var. saurae).</title>
        <authorList>
            <person name="Vega J.M."/>
            <person name="Podio M."/>
            <person name="Orjuela J."/>
            <person name="Siena L.A."/>
            <person name="Pessino S.C."/>
            <person name="Combes M.C."/>
            <person name="Mariac C."/>
            <person name="Albertini E."/>
            <person name="Pupilli F."/>
            <person name="Ortiz J.P.A."/>
            <person name="Leblanc O."/>
        </authorList>
    </citation>
    <scope>NUCLEOTIDE SEQUENCE [LARGE SCALE GENOMIC DNA]</scope>
    <source>
        <strain evidence="2">R1</strain>
        <tissue evidence="2">Leaf</tissue>
    </source>
</reference>
<evidence type="ECO:0000313" key="2">
    <source>
        <dbReference type="EMBL" id="WVZ83713.1"/>
    </source>
</evidence>
<organism evidence="2 3">
    <name type="scientific">Paspalum notatum var. saurae</name>
    <dbReference type="NCBI Taxonomy" id="547442"/>
    <lineage>
        <taxon>Eukaryota</taxon>
        <taxon>Viridiplantae</taxon>
        <taxon>Streptophyta</taxon>
        <taxon>Embryophyta</taxon>
        <taxon>Tracheophyta</taxon>
        <taxon>Spermatophyta</taxon>
        <taxon>Magnoliopsida</taxon>
        <taxon>Liliopsida</taxon>
        <taxon>Poales</taxon>
        <taxon>Poaceae</taxon>
        <taxon>PACMAD clade</taxon>
        <taxon>Panicoideae</taxon>
        <taxon>Andropogonodae</taxon>
        <taxon>Paspaleae</taxon>
        <taxon>Paspalinae</taxon>
        <taxon>Paspalum</taxon>
    </lineage>
</organism>
<protein>
    <submittedName>
        <fullName evidence="2">Uncharacterized protein</fullName>
    </submittedName>
</protein>
<accession>A0AAQ3X2N9</accession>
<dbReference type="EMBL" id="CP144751">
    <property type="protein sequence ID" value="WVZ83713.1"/>
    <property type="molecule type" value="Genomic_DNA"/>
</dbReference>
<feature type="compositionally biased region" description="Basic and acidic residues" evidence="1">
    <location>
        <begin position="1"/>
        <end position="15"/>
    </location>
</feature>
<evidence type="ECO:0000256" key="1">
    <source>
        <dbReference type="SAM" id="MobiDB-lite"/>
    </source>
</evidence>
<dbReference type="AlphaFoldDB" id="A0AAQ3X2N9"/>
<gene>
    <name evidence="2" type="ORF">U9M48_030833</name>
</gene>
<feature type="compositionally biased region" description="Gly residues" evidence="1">
    <location>
        <begin position="25"/>
        <end position="36"/>
    </location>
</feature>
<keyword evidence="3" id="KW-1185">Reference proteome</keyword>